<dbReference type="EMBL" id="ASGP02000010">
    <property type="protein sequence ID" value="KAH9490499.1"/>
    <property type="molecule type" value="Genomic_DNA"/>
</dbReference>
<dbReference type="PROSITE" id="PS00606">
    <property type="entry name" value="KS3_1"/>
    <property type="match status" value="1"/>
</dbReference>
<dbReference type="PANTHER" id="PTHR43775">
    <property type="entry name" value="FATTY ACID SYNTHASE"/>
    <property type="match status" value="1"/>
</dbReference>
<reference evidence="19" key="1">
    <citation type="submission" date="2013-05" db="EMBL/GenBank/DDBJ databases">
        <authorList>
            <person name="Yim A.K.Y."/>
            <person name="Chan T.F."/>
            <person name="Ji K.M."/>
            <person name="Liu X.Y."/>
            <person name="Zhou J.W."/>
            <person name="Li R.Q."/>
            <person name="Yang K.Y."/>
            <person name="Li J."/>
            <person name="Li M."/>
            <person name="Law P.T.W."/>
            <person name="Wu Y.L."/>
            <person name="Cai Z.L."/>
            <person name="Qin H."/>
            <person name="Bao Y."/>
            <person name="Leung R.K.K."/>
            <person name="Ng P.K.S."/>
            <person name="Zou J."/>
            <person name="Zhong X.J."/>
            <person name="Ran P.X."/>
            <person name="Zhong N.S."/>
            <person name="Liu Z.G."/>
            <person name="Tsui S.K.W."/>
        </authorList>
    </citation>
    <scope>NUCLEOTIDE SEQUENCE</scope>
    <source>
        <strain evidence="19">Derf</strain>
        <tissue evidence="19">Whole organism</tissue>
    </source>
</reference>
<keyword evidence="4" id="KW-0444">Lipid biosynthesis</keyword>
<dbReference type="InterPro" id="IPR042104">
    <property type="entry name" value="PKS_dehydratase_sf"/>
</dbReference>
<comment type="catalytic activity">
    <reaction evidence="15">
        <text>acetyl-CoA + n malonyl-CoA + 2n NADPH + 2n H(+) = a long-chain fatty acid + (n+1) CoA + n CO2 + 2n NADP(+).</text>
        <dbReference type="EC" id="2.3.1.85"/>
    </reaction>
</comment>
<evidence type="ECO:0000256" key="4">
    <source>
        <dbReference type="ARBA" id="ARBA00022516"/>
    </source>
</evidence>
<dbReference type="SMART" id="SM00825">
    <property type="entry name" value="PKS_KS"/>
    <property type="match status" value="1"/>
</dbReference>
<dbReference type="PANTHER" id="PTHR43775:SF7">
    <property type="entry name" value="FATTY ACID SYNTHASE"/>
    <property type="match status" value="1"/>
</dbReference>
<keyword evidence="12" id="KW-0443">Lipid metabolism</keyword>
<proteinExistence type="predicted"/>
<evidence type="ECO:0000256" key="15">
    <source>
        <dbReference type="ARBA" id="ARBA00044883"/>
    </source>
</evidence>
<dbReference type="InterPro" id="IPR018201">
    <property type="entry name" value="Ketoacyl_synth_AS"/>
</dbReference>
<dbReference type="InterPro" id="IPR057326">
    <property type="entry name" value="KR_dom"/>
</dbReference>
<dbReference type="EC" id="2.3.1.85" evidence="1"/>
<dbReference type="GO" id="GO:0016491">
    <property type="term" value="F:oxidoreductase activity"/>
    <property type="evidence" value="ECO:0007669"/>
    <property type="project" value="UniProtKB-KW"/>
</dbReference>
<dbReference type="Proteomes" id="UP000790347">
    <property type="component" value="Unassembled WGS sequence"/>
</dbReference>
<evidence type="ECO:0000313" key="20">
    <source>
        <dbReference type="Proteomes" id="UP000790347"/>
    </source>
</evidence>
<dbReference type="Pfam" id="PF21149">
    <property type="entry name" value="FAS_pseudo-KR"/>
    <property type="match status" value="1"/>
</dbReference>
<dbReference type="SUPFAM" id="SSF50129">
    <property type="entry name" value="GroES-like"/>
    <property type="match status" value="1"/>
</dbReference>
<dbReference type="SMART" id="SM00822">
    <property type="entry name" value="PKS_KR"/>
    <property type="match status" value="1"/>
</dbReference>
<feature type="domain" description="PKS/mFAS DH" evidence="18">
    <location>
        <begin position="824"/>
        <end position="1111"/>
    </location>
</feature>
<evidence type="ECO:0000256" key="16">
    <source>
        <dbReference type="PROSITE-ProRule" id="PRU01363"/>
    </source>
</evidence>
<reference evidence="19" key="2">
    <citation type="journal article" date="2022" name="Res Sq">
        <title>Comparative Genomics Reveals Insights into the Divergent Evolution of Astigmatic Mites and Household Pest Adaptations.</title>
        <authorList>
            <person name="Xiong Q."/>
            <person name="Wan A.T.-Y."/>
            <person name="Liu X.-Y."/>
            <person name="Fung C.S.-H."/>
            <person name="Xiao X."/>
            <person name="Malainual N."/>
            <person name="Hou J."/>
            <person name="Wang L."/>
            <person name="Wang M."/>
            <person name="Yang K."/>
            <person name="Cui Y."/>
            <person name="Leung E."/>
            <person name="Nong W."/>
            <person name="Shin S.-K."/>
            <person name="Au S."/>
            <person name="Jeong K.Y."/>
            <person name="Chew F.T."/>
            <person name="Hui J."/>
            <person name="Leung T.F."/>
            <person name="Tungtrongchitr A."/>
            <person name="Zhong N."/>
            <person name="Liu Z."/>
            <person name="Tsui S."/>
        </authorList>
    </citation>
    <scope>NUCLEOTIDE SEQUENCE</scope>
    <source>
        <strain evidence="19">Derf</strain>
        <tissue evidence="19">Whole organism</tissue>
    </source>
</reference>
<dbReference type="Gene3D" id="3.10.129.110">
    <property type="entry name" value="Polyketide synthase dehydratase"/>
    <property type="match status" value="1"/>
</dbReference>
<dbReference type="Pfam" id="PF02801">
    <property type="entry name" value="Ketoacyl-synt_C"/>
    <property type="match status" value="1"/>
</dbReference>
<dbReference type="InterPro" id="IPR016036">
    <property type="entry name" value="Malonyl_transacylase_ACP-bd"/>
</dbReference>
<keyword evidence="3" id="KW-0596">Phosphopantetheine</keyword>
<keyword evidence="13" id="KW-0275">Fatty acid biosynthesis</keyword>
<feature type="region of interest" description="N-terminal hotdog fold" evidence="16">
    <location>
        <begin position="824"/>
        <end position="946"/>
    </location>
</feature>
<keyword evidence="14" id="KW-0511">Multifunctional enzyme</keyword>
<dbReference type="SUPFAM" id="SSF47336">
    <property type="entry name" value="ACP-like"/>
    <property type="match status" value="1"/>
</dbReference>
<dbReference type="InterPro" id="IPR001227">
    <property type="entry name" value="Ac_transferase_dom_sf"/>
</dbReference>
<evidence type="ECO:0000256" key="10">
    <source>
        <dbReference type="ARBA" id="ARBA00023002"/>
    </source>
</evidence>
<dbReference type="SUPFAM" id="SSF53901">
    <property type="entry name" value="Thiolase-like"/>
    <property type="match status" value="1"/>
</dbReference>
<dbReference type="Pfam" id="PF16197">
    <property type="entry name" value="KAsynt_C_assoc"/>
    <property type="match status" value="1"/>
</dbReference>
<sequence>MENHQTAVRKLLPWNVIDDEIVISGIGGRYPESNSLDEFRDNLYNNVDMITSDDRRWPTDLYGITNRMGKLKEIDKFDASFFGIIPKVADEVDPQGRILLETTWEAIVDAGINPQTLRGSNTGVYVGYTSVAMPDGVPQEVQDDIQASKVESLLWFQGGSKAFYANRVSFLYDFHGPSMSIDIACASSMVCLDIAVTDLRLGKCDQAIVAGVSINLQPFTNHIYKVNNIAAPDGRSKVWDQEANGYVRGETVCSLFLQKKSDSKRIYATILHAKTNIDGYKLTGMFFPSTESQYDLMVATYSEAGIDPLEVNYFESHGTGTKAGDPQEAKAILEAYCKNRKGKLPIGLLKSNIGHGEGASGVASLSKLCIVYENKKIPANLNLKKIKTDIAVMVPPLDPVTANRDYEPGIVGINSFGIGGVNAHALTRPNKKECETPSIYSAGFPYRGSMLIKKSSTDSYQYNRKISKVENVKRPICFFFPGVGSQWSGMAKAMMNIDIFAAAIKQCADILKPFQLDLNYILLSEDPKAMEDKVHNFVAILSVQIALVDLFKALGVQPDCIVGHSFGEIACAYADGCLTLEQAIITSFWRGKAVKDSNIEHGMMAAVGLTWEETVKRCPPGVYAACHNSEDSVTISGSYEAVDSCVKAMIREKIFVKEVQCSNIPFHSPFLTPAGEPMMEALKKIITEPKYRSEKWISTSIPENEWSSDKARKASPEYFVNNLINPVLLHDATKHIPKNAIIIEVAAHTLFSAIFKRSMPNSDYVGLMRRGNNAGNLDFYFNSLGQLYQFGVNLTIKALYPQIEWPVPRNTQSIGSLIRWEHSKSFLVKKYPEYHSQATASDFVSKFSLSNPDDQFLKDHAFDGKCVLPATSYLLMAWRRLGVSLGQPWFSFPVIFENVEFKRLVPLSEDEMALKVRFLDPTGEFVILDGNNIAASGRIRRPDQIEFQYQNLIDNFEKENSSLSGHKLNTNEFYTEMNVRGYDYGPKFKQIQEIEFASFNRSRAMVRWSNNIITFVESMIQLSVAHTDQRFIYVASVLPSFKCDPRGFCDLPQEDLPVIIDANLKYVASRGIEMRGLKQKAIEIVDYNELEQYIEDCNTIALSIVLAGNKSSTQQFINKNVTRILNQKLSSEQVLLNILVDCFKYIVDENGNIIGDGILNWPTVQKIVADNGYDLSQDCLNTCHKNGRLIRSSLDIINENSLRNLTVVEANYNQQILIDDLMRHMNGHFHYPLVVDSLLLAKNISNLSDEIRNSAHKLVNWNAEESKLPAIEAPADLFIFRDSFDLDNLDFKIFAKEISSSVKENGFLFAVFRSNISKAEQMVHNFFGKSINTINLNQRIEQFENGAKAAGFNLISKKSDCITSTCLLFRKQVESLDPTKQITVPVYFGRFDEWVDKLKNSFTSYKNRPKNENIWMVSDDSTLNGILGMTNCLRQEPGGDRFRCIYSDTELPKPIDFNQAPYNEILKKDLSMNVFKDGQWGTYRLLDLERNYNTVESNEVYLDIVKKGDMSSIKWLVSPMIKHINHNDVNVQIHYAGLDLKDSLLSSGSMGIEFIERSLGTEFSGYRTDTGECVMGIAFHRAISTSIDIDPQLLIPIPDKWKLEDGAASINSLFIVWCSLIHKAHLQPGETILIHPGTSAIGLTTLQIANQMDCTIIATANTERKRRYLMENFDIPEKNILNPEDSDFIDQVLVATSYTGVDVVFNSFSNQKLHNLSPIVRDYGRYIDIDQPKSTFNSPLSSNAHYLNISSLICEKSFRNFMPRLMKNFRIWFDQYVKKCFDPIPQTIFDKDSFNQAFEVLNREENIGKVLIRIRDQVSIVTPSSSSFKIQAKPKTLFDSNKCYVLVGGLGGLGLEVAYWMAIRGARKLVLVSRSGIKNEYQYVFVKRIENAVKNCETVKVEISTSDPTSMKGAEQLIMDSEKIGPIGGLFHFATVLSDAFIEDQTPGSFKKVCAPKMNALGHLDVVTRKMCPELDYFVAFSSQSSARGFLGQNNYGYANSVMEHICEKRRRDGLPGQAIAYGPIGDVGLWAQNEHVDLTSIGMVIDTQRIPSCMEVLDRFLVLDYPIVTSIIRLETTQQAGNNSNAKDHIWQGIGIDMDSLPDNLSLGDVGMESILAVEMQQRIEREYEVVLTSDEIKKLTVGMIKEYRKGHL</sequence>
<evidence type="ECO:0000256" key="8">
    <source>
        <dbReference type="ARBA" id="ARBA00022832"/>
    </source>
</evidence>
<evidence type="ECO:0000256" key="14">
    <source>
        <dbReference type="ARBA" id="ARBA00023268"/>
    </source>
</evidence>
<keyword evidence="9" id="KW-0521">NADP</keyword>
<dbReference type="InterPro" id="IPR050091">
    <property type="entry name" value="PKS_NRPS_Biosynth_Enz"/>
</dbReference>
<keyword evidence="10" id="KW-0560">Oxidoreductase</keyword>
<feature type="domain" description="Ketosynthase family 3 (KS3)" evidence="17">
    <location>
        <begin position="18"/>
        <end position="429"/>
    </location>
</feature>
<evidence type="ECO:0000256" key="11">
    <source>
        <dbReference type="ARBA" id="ARBA00023027"/>
    </source>
</evidence>
<name>A0A922KVK6_DERFA</name>
<dbReference type="Pfam" id="PF00698">
    <property type="entry name" value="Acyl_transf_1"/>
    <property type="match status" value="1"/>
</dbReference>
<dbReference type="Pfam" id="PF08659">
    <property type="entry name" value="KR"/>
    <property type="match status" value="1"/>
</dbReference>
<dbReference type="InterPro" id="IPR013968">
    <property type="entry name" value="PKS_KR"/>
</dbReference>
<dbReference type="SMART" id="SM00829">
    <property type="entry name" value="PKS_ER"/>
    <property type="match status" value="1"/>
</dbReference>
<evidence type="ECO:0000256" key="5">
    <source>
        <dbReference type="ARBA" id="ARBA00022553"/>
    </source>
</evidence>
<dbReference type="InterPro" id="IPR014030">
    <property type="entry name" value="Ketoacyl_synth_N"/>
</dbReference>
<gene>
    <name evidence="19" type="ORF">DERF_016699</name>
</gene>
<dbReference type="Gene3D" id="3.90.180.10">
    <property type="entry name" value="Medium-chain alcohol dehydrogenases, catalytic domain"/>
    <property type="match status" value="1"/>
</dbReference>
<accession>A0A922KVK6</accession>
<evidence type="ECO:0000313" key="19">
    <source>
        <dbReference type="EMBL" id="KAH9490499.1"/>
    </source>
</evidence>
<dbReference type="GO" id="GO:0004312">
    <property type="term" value="F:fatty acid synthase activity"/>
    <property type="evidence" value="ECO:0007669"/>
    <property type="project" value="UniProtKB-EC"/>
</dbReference>
<dbReference type="InterPro" id="IPR009081">
    <property type="entry name" value="PP-bd_ACP"/>
</dbReference>
<evidence type="ECO:0000256" key="9">
    <source>
        <dbReference type="ARBA" id="ARBA00022857"/>
    </source>
</evidence>
<dbReference type="InterPro" id="IPR049552">
    <property type="entry name" value="PKS_DH_N"/>
</dbReference>
<comment type="caution">
    <text evidence="16">Lacks conserved residue(s) required for the propagation of feature annotation.</text>
</comment>
<dbReference type="InterPro" id="IPR036291">
    <property type="entry name" value="NAD(P)-bd_dom_sf"/>
</dbReference>
<evidence type="ECO:0000259" key="17">
    <source>
        <dbReference type="PROSITE" id="PS52004"/>
    </source>
</evidence>
<feature type="region of interest" description="C-terminal hotdog fold" evidence="16">
    <location>
        <begin position="963"/>
        <end position="1111"/>
    </location>
</feature>
<dbReference type="InterPro" id="IPR029063">
    <property type="entry name" value="SAM-dependent_MTases_sf"/>
</dbReference>
<dbReference type="InterPro" id="IPR016039">
    <property type="entry name" value="Thiolase-like"/>
</dbReference>
<dbReference type="SMART" id="SM00827">
    <property type="entry name" value="PKS_AT"/>
    <property type="match status" value="1"/>
</dbReference>
<dbReference type="Pfam" id="PF21089">
    <property type="entry name" value="PKS_DH_N"/>
    <property type="match status" value="1"/>
</dbReference>
<dbReference type="PROSITE" id="PS52019">
    <property type="entry name" value="PKS_MFAS_DH"/>
    <property type="match status" value="1"/>
</dbReference>
<dbReference type="InterPro" id="IPR011032">
    <property type="entry name" value="GroES-like_sf"/>
</dbReference>
<dbReference type="SUPFAM" id="SSF52151">
    <property type="entry name" value="FabD/lysophospholipase-like"/>
    <property type="match status" value="1"/>
</dbReference>
<dbReference type="Gene3D" id="1.10.1200.10">
    <property type="entry name" value="ACP-like"/>
    <property type="match status" value="1"/>
</dbReference>
<dbReference type="InterPro" id="IPR020843">
    <property type="entry name" value="ER"/>
</dbReference>
<dbReference type="GO" id="GO:0004315">
    <property type="term" value="F:3-oxoacyl-[acyl-carrier-protein] synthase activity"/>
    <property type="evidence" value="ECO:0007669"/>
    <property type="project" value="InterPro"/>
</dbReference>
<comment type="caution">
    <text evidence="19">The sequence shown here is derived from an EMBL/GenBank/DDBJ whole genome shotgun (WGS) entry which is preliminary data.</text>
</comment>
<dbReference type="Gene3D" id="3.30.70.3290">
    <property type="match status" value="1"/>
</dbReference>
<dbReference type="InterPro" id="IPR020841">
    <property type="entry name" value="PKS_Beta-ketoAc_synthase_dom"/>
</dbReference>
<dbReference type="CDD" id="cd05195">
    <property type="entry name" value="enoyl_red"/>
    <property type="match status" value="1"/>
</dbReference>
<dbReference type="Gene3D" id="3.40.47.10">
    <property type="match status" value="1"/>
</dbReference>
<dbReference type="InterPro" id="IPR014031">
    <property type="entry name" value="Ketoacyl_synth_C"/>
</dbReference>
<evidence type="ECO:0000256" key="3">
    <source>
        <dbReference type="ARBA" id="ARBA00022450"/>
    </source>
</evidence>
<dbReference type="Gene3D" id="3.40.50.150">
    <property type="entry name" value="Vaccinia Virus protein VP39"/>
    <property type="match status" value="1"/>
</dbReference>
<evidence type="ECO:0000256" key="7">
    <source>
        <dbReference type="ARBA" id="ARBA00022801"/>
    </source>
</evidence>
<dbReference type="SUPFAM" id="SSF55048">
    <property type="entry name" value="Probable ACP-binding domain of malonyl-CoA ACP transacylase"/>
    <property type="match status" value="1"/>
</dbReference>
<keyword evidence="8" id="KW-0276">Fatty acid metabolism</keyword>
<dbReference type="CDD" id="cd08954">
    <property type="entry name" value="KR_1_FAS_SDR_x"/>
    <property type="match status" value="1"/>
</dbReference>
<evidence type="ECO:0000256" key="12">
    <source>
        <dbReference type="ARBA" id="ARBA00023098"/>
    </source>
</evidence>
<dbReference type="InterPro" id="IPR036736">
    <property type="entry name" value="ACP-like_sf"/>
</dbReference>
<dbReference type="Pfam" id="PF00550">
    <property type="entry name" value="PP-binding"/>
    <property type="match status" value="1"/>
</dbReference>
<dbReference type="GO" id="GO:0006633">
    <property type="term" value="P:fatty acid biosynthetic process"/>
    <property type="evidence" value="ECO:0007669"/>
    <property type="project" value="UniProtKB-KW"/>
</dbReference>
<dbReference type="Gene3D" id="3.40.50.720">
    <property type="entry name" value="NAD(P)-binding Rossmann-like Domain"/>
    <property type="match status" value="1"/>
</dbReference>
<keyword evidence="6" id="KW-0808">Transferase</keyword>
<dbReference type="Pfam" id="PF00109">
    <property type="entry name" value="ketoacyl-synt"/>
    <property type="match status" value="1"/>
</dbReference>
<dbReference type="SUPFAM" id="SSF51735">
    <property type="entry name" value="NAD(P)-binding Rossmann-fold domains"/>
    <property type="match status" value="2"/>
</dbReference>
<keyword evidence="20" id="KW-1185">Reference proteome</keyword>
<dbReference type="InterPro" id="IPR049900">
    <property type="entry name" value="PKS_mFAS_DH"/>
</dbReference>
<dbReference type="InterPro" id="IPR049391">
    <property type="entry name" value="FAS_pseudo-KR"/>
</dbReference>
<evidence type="ECO:0000256" key="13">
    <source>
        <dbReference type="ARBA" id="ARBA00023160"/>
    </source>
</evidence>
<keyword evidence="11" id="KW-0520">NAD</keyword>
<dbReference type="Gene3D" id="3.40.366.10">
    <property type="entry name" value="Malonyl-Coenzyme A Acyl Carrier Protein, domain 2"/>
    <property type="match status" value="1"/>
</dbReference>
<dbReference type="CDD" id="cd00833">
    <property type="entry name" value="PKS"/>
    <property type="match status" value="1"/>
</dbReference>
<protein>
    <recommendedName>
        <fullName evidence="2">Fatty acid synthase</fullName>
        <ecNumber evidence="1">2.3.1.85</ecNumber>
    </recommendedName>
</protein>
<evidence type="ECO:0000256" key="6">
    <source>
        <dbReference type="ARBA" id="ARBA00022679"/>
    </source>
</evidence>
<dbReference type="InterPro" id="IPR032821">
    <property type="entry name" value="PKS_assoc"/>
</dbReference>
<dbReference type="InterPro" id="IPR016035">
    <property type="entry name" value="Acyl_Trfase/lysoPLipase"/>
</dbReference>
<evidence type="ECO:0000256" key="1">
    <source>
        <dbReference type="ARBA" id="ARBA00012873"/>
    </source>
</evidence>
<dbReference type="GO" id="GO:0016787">
    <property type="term" value="F:hydrolase activity"/>
    <property type="evidence" value="ECO:0007669"/>
    <property type="project" value="UniProtKB-KW"/>
</dbReference>
<dbReference type="PROSITE" id="PS52004">
    <property type="entry name" value="KS3_2"/>
    <property type="match status" value="1"/>
</dbReference>
<keyword evidence="5" id="KW-0597">Phosphoprotein</keyword>
<dbReference type="InterPro" id="IPR014043">
    <property type="entry name" value="Acyl_transferase_dom"/>
</dbReference>
<evidence type="ECO:0000256" key="2">
    <source>
        <dbReference type="ARBA" id="ARBA00018769"/>
    </source>
</evidence>
<organism evidence="19 20">
    <name type="scientific">Dermatophagoides farinae</name>
    <name type="common">American house dust mite</name>
    <dbReference type="NCBI Taxonomy" id="6954"/>
    <lineage>
        <taxon>Eukaryota</taxon>
        <taxon>Metazoa</taxon>
        <taxon>Ecdysozoa</taxon>
        <taxon>Arthropoda</taxon>
        <taxon>Chelicerata</taxon>
        <taxon>Arachnida</taxon>
        <taxon>Acari</taxon>
        <taxon>Acariformes</taxon>
        <taxon>Sarcoptiformes</taxon>
        <taxon>Astigmata</taxon>
        <taxon>Psoroptidia</taxon>
        <taxon>Analgoidea</taxon>
        <taxon>Pyroglyphidae</taxon>
        <taxon>Dermatophagoidinae</taxon>
        <taxon>Dermatophagoides</taxon>
    </lineage>
</organism>
<keyword evidence="7" id="KW-0378">Hydrolase</keyword>
<evidence type="ECO:0000259" key="18">
    <source>
        <dbReference type="PROSITE" id="PS52019"/>
    </source>
</evidence>